<evidence type="ECO:0000313" key="2">
    <source>
        <dbReference type="Proteomes" id="UP001162501"/>
    </source>
</evidence>
<accession>A0AC59ZUT4</accession>
<organism evidence="1 2">
    <name type="scientific">Rangifer tarandus platyrhynchus</name>
    <name type="common">Svalbard reindeer</name>
    <dbReference type="NCBI Taxonomy" id="3082113"/>
    <lineage>
        <taxon>Eukaryota</taxon>
        <taxon>Metazoa</taxon>
        <taxon>Chordata</taxon>
        <taxon>Craniata</taxon>
        <taxon>Vertebrata</taxon>
        <taxon>Euteleostomi</taxon>
        <taxon>Mammalia</taxon>
        <taxon>Eutheria</taxon>
        <taxon>Laurasiatheria</taxon>
        <taxon>Artiodactyla</taxon>
        <taxon>Ruminantia</taxon>
        <taxon>Pecora</taxon>
        <taxon>Cervidae</taxon>
        <taxon>Odocoileinae</taxon>
        <taxon>Rangifer</taxon>
    </lineage>
</organism>
<name>A0AC59ZUT4_RANTA</name>
<reference evidence="1" key="2">
    <citation type="submission" date="2025-03" db="EMBL/GenBank/DDBJ databases">
        <authorList>
            <consortium name="ELIXIR-Norway"/>
            <consortium name="Elixir Norway"/>
        </authorList>
    </citation>
    <scope>NUCLEOTIDE SEQUENCE</scope>
</reference>
<dbReference type="EMBL" id="OX596088">
    <property type="protein sequence ID" value="CAN0514748.1"/>
    <property type="molecule type" value="Genomic_DNA"/>
</dbReference>
<proteinExistence type="predicted"/>
<sequence>MASSTQSCPPENFSTILEPLSILPIQWFTGFSSFWGGGERGYCDGVGRTWNPSLPRQQFYWQKRSEVTISELWSLFECLHVPGEILVGQLRLISVNMSL</sequence>
<evidence type="ECO:0000313" key="1">
    <source>
        <dbReference type="EMBL" id="CAN0514748.1"/>
    </source>
</evidence>
<protein>
    <submittedName>
        <fullName evidence="1">Uncharacterized protein</fullName>
    </submittedName>
</protein>
<gene>
    <name evidence="1" type="ORF">MRATA1EN22A_LOCUS23369</name>
</gene>
<dbReference type="Proteomes" id="UP001162501">
    <property type="component" value="Chromosome 4"/>
</dbReference>
<reference evidence="1" key="1">
    <citation type="submission" date="2023-05" db="EMBL/GenBank/DDBJ databases">
        <authorList>
            <consortium name="ELIXIR-Norway"/>
        </authorList>
    </citation>
    <scope>NUCLEOTIDE SEQUENCE</scope>
</reference>